<reference evidence="1 2" key="1">
    <citation type="submission" date="2018-10" db="EMBL/GenBank/DDBJ databases">
        <title>Genomic Encyclopedia of Archaeal and Bacterial Type Strains, Phase II (KMG-II): from individual species to whole genera.</title>
        <authorList>
            <person name="Goeker M."/>
        </authorList>
    </citation>
    <scope>NUCLEOTIDE SEQUENCE [LARGE SCALE GENOMIC DNA]</scope>
    <source>
        <strain evidence="1 2">DSM 15149</strain>
    </source>
</reference>
<gene>
    <name evidence="1" type="ORF">BDD30_2335</name>
</gene>
<evidence type="ECO:0000313" key="1">
    <source>
        <dbReference type="EMBL" id="RKS60189.1"/>
    </source>
</evidence>
<proteinExistence type="predicted"/>
<name>A0ABX9SQ91_9GAMM</name>
<protein>
    <submittedName>
        <fullName evidence="1">Uncharacterized protein</fullName>
    </submittedName>
</protein>
<evidence type="ECO:0000313" key="2">
    <source>
        <dbReference type="Proteomes" id="UP000280955"/>
    </source>
</evidence>
<keyword evidence="2" id="KW-1185">Reference proteome</keyword>
<organism evidence="1 2">
    <name type="scientific">Photorhabdus asymbiotica</name>
    <dbReference type="NCBI Taxonomy" id="291112"/>
    <lineage>
        <taxon>Bacteria</taxon>
        <taxon>Pseudomonadati</taxon>
        <taxon>Pseudomonadota</taxon>
        <taxon>Gammaproteobacteria</taxon>
        <taxon>Enterobacterales</taxon>
        <taxon>Morganellaceae</taxon>
        <taxon>Photorhabdus</taxon>
    </lineage>
</organism>
<accession>A0ABX9SQ91</accession>
<sequence>MTEQTPIVQPEHATVTLQTIFNFRERACNSLKSDG</sequence>
<dbReference type="EMBL" id="RBLJ01000002">
    <property type="protein sequence ID" value="RKS60189.1"/>
    <property type="molecule type" value="Genomic_DNA"/>
</dbReference>
<dbReference type="Proteomes" id="UP000280955">
    <property type="component" value="Unassembled WGS sequence"/>
</dbReference>
<comment type="caution">
    <text evidence="1">The sequence shown here is derived from an EMBL/GenBank/DDBJ whole genome shotgun (WGS) entry which is preliminary data.</text>
</comment>